<sequence length="61" mass="7146">MAIFSMCSDIETQQIRWVERNIQTDEQRPLGQQFPPEAAFFAGCYADKYRQEAIDNLPTFE</sequence>
<dbReference type="GeneID" id="55002007"/>
<name>A0A385EHN8_9CAUD</name>
<dbReference type="KEGG" id="vg:55001983"/>
<dbReference type="EMBL" id="MH412654">
    <property type="protein sequence ID" value="AXQ70400.1"/>
    <property type="molecule type" value="Genomic_DNA"/>
</dbReference>
<reference evidence="2" key="2">
    <citation type="submission" date="2018-05" db="EMBL/GenBank/DDBJ databases">
        <authorList>
            <person name="You S."/>
        </authorList>
    </citation>
    <scope>NUCLEOTIDE SEQUENCE [LARGE SCALE GENOMIC DNA]</scope>
</reference>
<dbReference type="Proteomes" id="UP000257648">
    <property type="component" value="Segment"/>
</dbReference>
<proteinExistence type="predicted"/>
<keyword evidence="2" id="KW-1185">Reference proteome</keyword>
<dbReference type="GeneID" id="55001983"/>
<protein>
    <submittedName>
        <fullName evidence="1">Uncharacterized protein</fullName>
    </submittedName>
</protein>
<dbReference type="RefSeq" id="YP_009810759.1">
    <property type="nucleotide sequence ID" value="NC_048049.1"/>
</dbReference>
<evidence type="ECO:0000313" key="1">
    <source>
        <dbReference type="EMBL" id="AXQ70602.1"/>
    </source>
</evidence>
<accession>A0A385EHN8</accession>
<dbReference type="RefSeq" id="YP_009810961.1">
    <property type="nucleotide sequence ID" value="NC_048049.1"/>
</dbReference>
<reference evidence="1" key="1">
    <citation type="submission" date="2018-05" db="EMBL/GenBank/DDBJ databases">
        <authorList>
            <person name="Lanie J.A."/>
            <person name="Ng W.-L."/>
            <person name="Kazmierczak K.M."/>
            <person name="Andrzejewski T.M."/>
            <person name="Davidsen T.M."/>
            <person name="Wayne K.J."/>
            <person name="Tettelin H."/>
            <person name="Glass J.I."/>
            <person name="Rusch D."/>
            <person name="Podicherti R."/>
            <person name="Tsui H.-C.T."/>
            <person name="Winkler M.E."/>
        </authorList>
    </citation>
    <scope>NUCLEOTIDE SEQUENCE [LARGE SCALE GENOMIC DNA]</scope>
</reference>
<evidence type="ECO:0000313" key="2">
    <source>
        <dbReference type="Proteomes" id="UP000257648"/>
    </source>
</evidence>
<dbReference type="EMBL" id="MH412654">
    <property type="protein sequence ID" value="AXQ70602.1"/>
    <property type="molecule type" value="Genomic_DNA"/>
</dbReference>
<organism evidence="1 2">
    <name type="scientific">Synechococcus phage S-T4</name>
    <dbReference type="NCBI Taxonomy" id="2268578"/>
    <lineage>
        <taxon>Viruses</taxon>
        <taxon>Duplodnaviria</taxon>
        <taxon>Heunggongvirae</taxon>
        <taxon>Uroviricota</taxon>
        <taxon>Caudoviricetes</taxon>
        <taxon>Pantevenvirales</taxon>
        <taxon>Kyanoviridae</taxon>
        <taxon>Tamkungvirus</taxon>
        <taxon>Tamkungvirus ST4</taxon>
    </lineage>
</organism>
<dbReference type="KEGG" id="vg:55002007"/>